<dbReference type="EMBL" id="ANMO01000172">
    <property type="protein sequence ID" value="EMB15487.1"/>
    <property type="molecule type" value="Genomic_DNA"/>
</dbReference>
<accession>M2AS43</accession>
<gene>
    <name evidence="1" type="ORF">RE6C_03783</name>
</gene>
<evidence type="ECO:0000313" key="1">
    <source>
        <dbReference type="EMBL" id="EMB15487.1"/>
    </source>
</evidence>
<reference evidence="1" key="2">
    <citation type="journal article" date="2013" name="Mar. Genomics">
        <title>Expression of sulfatases in Rhodopirellula baltica and the diversity of sulfatases in the genus Rhodopirellula.</title>
        <authorList>
            <person name="Wegner C.E."/>
            <person name="Richter-Heitmann T."/>
            <person name="Klindworth A."/>
            <person name="Klockow C."/>
            <person name="Richter M."/>
            <person name="Achstetter T."/>
            <person name="Glockner F.O."/>
            <person name="Harder J."/>
        </authorList>
    </citation>
    <scope>NUCLEOTIDE SEQUENCE [LARGE SCALE GENOMIC DNA]</scope>
    <source>
        <strain evidence="1">6C</strain>
    </source>
</reference>
<reference evidence="1" key="1">
    <citation type="submission" date="2012-11" db="EMBL/GenBank/DDBJ databases">
        <title>Permanent draft genomes of Rhodopirellula europaea strain SH398 and 6C.</title>
        <authorList>
            <person name="Richter M."/>
            <person name="Richter-Heitmann T."/>
            <person name="Frank C."/>
            <person name="Harder J."/>
            <person name="Glockner F.O."/>
        </authorList>
    </citation>
    <scope>NUCLEOTIDE SEQUENCE</scope>
    <source>
        <strain evidence="1">6C</strain>
    </source>
</reference>
<keyword evidence="2" id="KW-1185">Reference proteome</keyword>
<proteinExistence type="predicted"/>
<dbReference type="AlphaFoldDB" id="M2AS43"/>
<protein>
    <submittedName>
        <fullName evidence="1">Uncharacterized protein</fullName>
    </submittedName>
</protein>
<organism evidence="1 2">
    <name type="scientific">Rhodopirellula europaea 6C</name>
    <dbReference type="NCBI Taxonomy" id="1263867"/>
    <lineage>
        <taxon>Bacteria</taxon>
        <taxon>Pseudomonadati</taxon>
        <taxon>Planctomycetota</taxon>
        <taxon>Planctomycetia</taxon>
        <taxon>Pirellulales</taxon>
        <taxon>Pirellulaceae</taxon>
        <taxon>Rhodopirellula</taxon>
    </lineage>
</organism>
<evidence type="ECO:0000313" key="2">
    <source>
        <dbReference type="Proteomes" id="UP000011529"/>
    </source>
</evidence>
<sequence length="74" mass="8547">MHLVRPVSHVRSIAASDQLATTDRHRIVYIARTVRDTVWIIAPNREFYPAWATSCRVTATSNKRRNSERRVTIA</sequence>
<dbReference type="Proteomes" id="UP000011529">
    <property type="component" value="Unassembled WGS sequence"/>
</dbReference>
<name>M2AS43_9BACT</name>
<comment type="caution">
    <text evidence="1">The sequence shown here is derived from an EMBL/GenBank/DDBJ whole genome shotgun (WGS) entry which is preliminary data.</text>
</comment>